<proteinExistence type="predicted"/>
<gene>
    <name evidence="2" type="ORF">RASY3_01755</name>
</gene>
<evidence type="ECO:0000313" key="3">
    <source>
        <dbReference type="Proteomes" id="UP000021369"/>
    </source>
</evidence>
<evidence type="ECO:0000313" key="2">
    <source>
        <dbReference type="EMBL" id="EXM40965.1"/>
    </source>
</evidence>
<reference evidence="2 3" key="1">
    <citation type="submission" date="2013-06" db="EMBL/GenBank/DDBJ databases">
        <title>Rumen cellulosomics: divergent fiber-degrading strategies revealed by comparative genome-wide analysis of six Ruminococcal strains.</title>
        <authorList>
            <person name="Dassa B."/>
            <person name="Borovok I."/>
            <person name="Lamed R."/>
            <person name="Flint H."/>
            <person name="Yeoman C.J."/>
            <person name="White B."/>
            <person name="Bayer E.A."/>
        </authorList>
    </citation>
    <scope>NUCLEOTIDE SEQUENCE [LARGE SCALE GENOMIC DNA]</scope>
    <source>
        <strain evidence="2 3">SY3</strain>
    </source>
</reference>
<dbReference type="InterPro" id="IPR025699">
    <property type="entry name" value="ABC2_memb-like"/>
</dbReference>
<organism evidence="2 3">
    <name type="scientific">Ruminococcus albus SY3</name>
    <dbReference type="NCBI Taxonomy" id="1341156"/>
    <lineage>
        <taxon>Bacteria</taxon>
        <taxon>Bacillati</taxon>
        <taxon>Bacillota</taxon>
        <taxon>Clostridia</taxon>
        <taxon>Eubacteriales</taxon>
        <taxon>Oscillospiraceae</taxon>
        <taxon>Ruminococcus</taxon>
    </lineage>
</organism>
<feature type="transmembrane region" description="Helical" evidence="1">
    <location>
        <begin position="42"/>
        <end position="61"/>
    </location>
</feature>
<feature type="transmembrane region" description="Helical" evidence="1">
    <location>
        <begin position="88"/>
        <end position="115"/>
    </location>
</feature>
<protein>
    <submittedName>
        <fullName evidence="2">Uncharacterized protein</fullName>
    </submittedName>
</protein>
<comment type="caution">
    <text evidence="2">The sequence shown here is derived from an EMBL/GenBank/DDBJ whole genome shotgun (WGS) entry which is preliminary data.</text>
</comment>
<dbReference type="PATRIC" id="fig|1341156.4.peg.73"/>
<name>A0A011WVE5_RUMAL</name>
<dbReference type="AlphaFoldDB" id="A0A011WVE5"/>
<keyword evidence="1" id="KW-1133">Transmembrane helix</keyword>
<dbReference type="EMBL" id="JEOB01000001">
    <property type="protein sequence ID" value="EXM40965.1"/>
    <property type="molecule type" value="Genomic_DNA"/>
</dbReference>
<feature type="transmembrane region" description="Helical" evidence="1">
    <location>
        <begin position="188"/>
        <end position="210"/>
    </location>
</feature>
<keyword evidence="1" id="KW-0472">Membrane</keyword>
<dbReference type="RefSeq" id="WP_037284620.1">
    <property type="nucleotide sequence ID" value="NZ_JEOB01000001.1"/>
</dbReference>
<feature type="transmembrane region" description="Helical" evidence="1">
    <location>
        <begin position="127"/>
        <end position="146"/>
    </location>
</feature>
<dbReference type="Pfam" id="PF13346">
    <property type="entry name" value="ABC2_membrane_5"/>
    <property type="match status" value="1"/>
</dbReference>
<keyword evidence="3" id="KW-1185">Reference proteome</keyword>
<dbReference type="Proteomes" id="UP000021369">
    <property type="component" value="Unassembled WGS sequence"/>
</dbReference>
<keyword evidence="1" id="KW-0812">Transmembrane</keyword>
<dbReference type="OrthoDB" id="1655186at2"/>
<sequence length="215" mass="23606">MKGLLVKERYSLFNTCKVFLLIPIVLNIVLMIAVMVKRHEISGFPVGLIFVMMGIMPASVINQEMRSNWHVGVLTMPYTRTQIVSAKYIITLIIILLTLLINAACLGVCLAFSSGLSAHSIVETAKILFSGIGMGLLPTIIIMPLTFKFYSNGNGVRLIMSAMFGGFIGGSNAMIMENAQHGGLFGNGFIFMCITIVLFFVSWGVSILLFRKRDV</sequence>
<evidence type="ECO:0000256" key="1">
    <source>
        <dbReference type="SAM" id="Phobius"/>
    </source>
</evidence>
<feature type="transmembrane region" description="Helical" evidence="1">
    <location>
        <begin position="158"/>
        <end position="176"/>
    </location>
</feature>
<accession>A0A011WVE5</accession>
<feature type="transmembrane region" description="Helical" evidence="1">
    <location>
        <begin position="12"/>
        <end position="36"/>
    </location>
</feature>